<evidence type="ECO:0000259" key="1">
    <source>
        <dbReference type="Pfam" id="PF10090"/>
    </source>
</evidence>
<dbReference type="Proteomes" id="UP000199180">
    <property type="component" value="Unassembled WGS sequence"/>
</dbReference>
<keyword evidence="2" id="KW-0808">Transferase</keyword>
<protein>
    <submittedName>
        <fullName evidence="2">Histidine phosphotransferase ChpT</fullName>
    </submittedName>
</protein>
<dbReference type="Gene3D" id="1.10.287.130">
    <property type="match status" value="1"/>
</dbReference>
<dbReference type="Pfam" id="PF10090">
    <property type="entry name" value="HPTransfase"/>
    <property type="match status" value="1"/>
</dbReference>
<dbReference type="OrthoDB" id="9803702at2"/>
<dbReference type="EMBL" id="FOHO01000033">
    <property type="protein sequence ID" value="SEU11102.1"/>
    <property type="molecule type" value="Genomic_DNA"/>
</dbReference>
<proteinExistence type="predicted"/>
<dbReference type="InterPro" id="IPR036890">
    <property type="entry name" value="HATPase_C_sf"/>
</dbReference>
<dbReference type="RefSeq" id="WP_090738327.1">
    <property type="nucleotide sequence ID" value="NZ_CP177219.1"/>
</dbReference>
<accession>A0A1I0JKZ6</accession>
<keyword evidence="3" id="KW-1185">Reference proteome</keyword>
<dbReference type="InterPro" id="IPR018762">
    <property type="entry name" value="ChpT_C"/>
</dbReference>
<evidence type="ECO:0000313" key="3">
    <source>
        <dbReference type="Proteomes" id="UP000199180"/>
    </source>
</evidence>
<feature type="domain" description="Histidine phosphotransferase ChpT C-terminal" evidence="1">
    <location>
        <begin position="88"/>
        <end position="204"/>
    </location>
</feature>
<sequence length="210" mass="22784">MSFETTRINPSELAALVGSRLCHDLVSPLGAIGNGVELLEMSGSFPGIEKSPELALIAEAVGAARDRIQAFRMAFGQARNDQRVGLPELGRLIDGLSSQGRLKLTLDAEGDFARTEVRMLLLAVMCIETAMPWGGQVVILRVGRGWRLVGDAQRMKPDDGLWSWLIADSTQPRRVPAPSEVQFALLAEAATQNGRRLACEIDDKGVEISF</sequence>
<dbReference type="Gene3D" id="3.30.565.10">
    <property type="entry name" value="Histidine kinase-like ATPase, C-terminal domain"/>
    <property type="match status" value="1"/>
</dbReference>
<name>A0A1I0JKZ6_9RHOB</name>
<organism evidence="2 3">
    <name type="scientific">Paracoccus homiensis</name>
    <dbReference type="NCBI Taxonomy" id="364199"/>
    <lineage>
        <taxon>Bacteria</taxon>
        <taxon>Pseudomonadati</taxon>
        <taxon>Pseudomonadota</taxon>
        <taxon>Alphaproteobacteria</taxon>
        <taxon>Rhodobacterales</taxon>
        <taxon>Paracoccaceae</taxon>
        <taxon>Paracoccus</taxon>
    </lineage>
</organism>
<dbReference type="STRING" id="364199.SAMN04489858_1331"/>
<gene>
    <name evidence="2" type="ORF">SAMN04489858_1331</name>
</gene>
<dbReference type="GO" id="GO:0016740">
    <property type="term" value="F:transferase activity"/>
    <property type="evidence" value="ECO:0007669"/>
    <property type="project" value="UniProtKB-KW"/>
</dbReference>
<evidence type="ECO:0000313" key="2">
    <source>
        <dbReference type="EMBL" id="SEU11102.1"/>
    </source>
</evidence>
<reference evidence="2 3" key="1">
    <citation type="submission" date="2016-10" db="EMBL/GenBank/DDBJ databases">
        <authorList>
            <person name="de Groot N.N."/>
        </authorList>
    </citation>
    <scope>NUCLEOTIDE SEQUENCE [LARGE SCALE GENOMIC DNA]</scope>
    <source>
        <strain evidence="2 3">DSM 17862</strain>
    </source>
</reference>
<dbReference type="AlphaFoldDB" id="A0A1I0JKZ6"/>